<feature type="compositionally biased region" description="Low complexity" evidence="1">
    <location>
        <begin position="37"/>
        <end position="54"/>
    </location>
</feature>
<accession>A0A0A8XP93</accession>
<feature type="compositionally biased region" description="Pro residues" evidence="1">
    <location>
        <begin position="74"/>
        <end position="84"/>
    </location>
</feature>
<evidence type="ECO:0000313" key="2">
    <source>
        <dbReference type="EMBL" id="JAD14413.1"/>
    </source>
</evidence>
<feature type="region of interest" description="Disordered" evidence="1">
    <location>
        <begin position="1"/>
        <end position="94"/>
    </location>
</feature>
<protein>
    <submittedName>
        <fullName evidence="2">Uncharacterized protein</fullName>
    </submittedName>
</protein>
<evidence type="ECO:0000256" key="1">
    <source>
        <dbReference type="SAM" id="MobiDB-lite"/>
    </source>
</evidence>
<dbReference type="EMBL" id="GBRH01283482">
    <property type="protein sequence ID" value="JAD14413.1"/>
    <property type="molecule type" value="Transcribed_RNA"/>
</dbReference>
<name>A0A0A8XP93_ARUDO</name>
<reference evidence="2" key="2">
    <citation type="journal article" date="2015" name="Data Brief">
        <title>Shoot transcriptome of the giant reed, Arundo donax.</title>
        <authorList>
            <person name="Barrero R.A."/>
            <person name="Guerrero F.D."/>
            <person name="Moolhuijzen P."/>
            <person name="Goolsby J.A."/>
            <person name="Tidwell J."/>
            <person name="Bellgard S.E."/>
            <person name="Bellgard M.I."/>
        </authorList>
    </citation>
    <scope>NUCLEOTIDE SEQUENCE</scope>
    <source>
        <tissue evidence="2">Shoot tissue taken approximately 20 cm above the soil surface</tissue>
    </source>
</reference>
<dbReference type="AlphaFoldDB" id="A0A0A8XP93"/>
<organism evidence="2">
    <name type="scientific">Arundo donax</name>
    <name type="common">Giant reed</name>
    <name type="synonym">Donax arundinaceus</name>
    <dbReference type="NCBI Taxonomy" id="35708"/>
    <lineage>
        <taxon>Eukaryota</taxon>
        <taxon>Viridiplantae</taxon>
        <taxon>Streptophyta</taxon>
        <taxon>Embryophyta</taxon>
        <taxon>Tracheophyta</taxon>
        <taxon>Spermatophyta</taxon>
        <taxon>Magnoliopsida</taxon>
        <taxon>Liliopsida</taxon>
        <taxon>Poales</taxon>
        <taxon>Poaceae</taxon>
        <taxon>PACMAD clade</taxon>
        <taxon>Arundinoideae</taxon>
        <taxon>Arundineae</taxon>
        <taxon>Arundo</taxon>
    </lineage>
</organism>
<reference evidence="2" key="1">
    <citation type="submission" date="2014-09" db="EMBL/GenBank/DDBJ databases">
        <authorList>
            <person name="Magalhaes I.L.F."/>
            <person name="Oliveira U."/>
            <person name="Santos F.R."/>
            <person name="Vidigal T.H.D.A."/>
            <person name="Brescovit A.D."/>
            <person name="Santos A.J."/>
        </authorList>
    </citation>
    <scope>NUCLEOTIDE SEQUENCE</scope>
    <source>
        <tissue evidence="2">Shoot tissue taken approximately 20 cm above the soil surface</tissue>
    </source>
</reference>
<feature type="compositionally biased region" description="Pro residues" evidence="1">
    <location>
        <begin position="24"/>
        <end position="36"/>
    </location>
</feature>
<proteinExistence type="predicted"/>
<sequence length="94" mass="9648">MSDKLLKLSISSPTEESRYSPSVPLNPPPLPSPPPSSNSKPPSSNPSSGSFPKKAYCPASKFSAAEEEDAAAPAPAPPPRPPSGSTPSIPLEEP</sequence>